<organism evidence="1 2">
    <name type="scientific">Cyclostephanos tholiformis</name>
    <dbReference type="NCBI Taxonomy" id="382380"/>
    <lineage>
        <taxon>Eukaryota</taxon>
        <taxon>Sar</taxon>
        <taxon>Stramenopiles</taxon>
        <taxon>Ochrophyta</taxon>
        <taxon>Bacillariophyta</taxon>
        <taxon>Coscinodiscophyceae</taxon>
        <taxon>Thalassiosirophycidae</taxon>
        <taxon>Stephanodiscales</taxon>
        <taxon>Stephanodiscaceae</taxon>
        <taxon>Cyclostephanos</taxon>
    </lineage>
</organism>
<evidence type="ECO:0000313" key="1">
    <source>
        <dbReference type="EMBL" id="KAL3806785.1"/>
    </source>
</evidence>
<keyword evidence="2" id="KW-1185">Reference proteome</keyword>
<proteinExistence type="predicted"/>
<sequence>HNTDDVTQVIGADKQLNSKQWRIRLLRSTGSVLLPNYFENGTRVLNDDEKNDITKFHHTNQRDIIYGGLKVQYVVAFLSAKKKKSTKPMKYDDAIKWGGGALRAEQALPSNYYMKMEGFILSYRKEHKQVQKEGCTDEQEADPITSTLFRLICTWAIEEGNIFVWAFLLFMWHLMSRSISFDSLAFHNIKSRTSDSIKFKFNETKADKMGEFTQE</sequence>
<accession>A0ABD3R1F6</accession>
<dbReference type="Proteomes" id="UP001530377">
    <property type="component" value="Unassembled WGS sequence"/>
</dbReference>
<gene>
    <name evidence="1" type="ORF">ACHAXA_003904</name>
</gene>
<comment type="caution">
    <text evidence="1">The sequence shown here is derived from an EMBL/GenBank/DDBJ whole genome shotgun (WGS) entry which is preliminary data.</text>
</comment>
<protein>
    <submittedName>
        <fullName evidence="1">Uncharacterized protein</fullName>
    </submittedName>
</protein>
<name>A0ABD3R1F6_9STRA</name>
<dbReference type="AlphaFoldDB" id="A0ABD3R1F6"/>
<feature type="non-terminal residue" evidence="1">
    <location>
        <position position="1"/>
    </location>
</feature>
<reference evidence="1 2" key="1">
    <citation type="submission" date="2024-10" db="EMBL/GenBank/DDBJ databases">
        <title>Updated reference genomes for cyclostephanoid diatoms.</title>
        <authorList>
            <person name="Roberts W.R."/>
            <person name="Alverson A.J."/>
        </authorList>
    </citation>
    <scope>NUCLEOTIDE SEQUENCE [LARGE SCALE GENOMIC DNA]</scope>
    <source>
        <strain evidence="1 2">AJA228-03</strain>
    </source>
</reference>
<evidence type="ECO:0000313" key="2">
    <source>
        <dbReference type="Proteomes" id="UP001530377"/>
    </source>
</evidence>
<dbReference type="EMBL" id="JALLPB020000734">
    <property type="protein sequence ID" value="KAL3806785.1"/>
    <property type="molecule type" value="Genomic_DNA"/>
</dbReference>